<name>A0A3N4KW86_9PEZI</name>
<dbReference type="EMBL" id="ML119122">
    <property type="protein sequence ID" value="RPB13522.1"/>
    <property type="molecule type" value="Genomic_DNA"/>
</dbReference>
<keyword evidence="3" id="KW-1185">Reference proteome</keyword>
<proteinExistence type="predicted"/>
<accession>A0A3N4KW86</accession>
<evidence type="ECO:0000256" key="1">
    <source>
        <dbReference type="SAM" id="MobiDB-lite"/>
    </source>
</evidence>
<evidence type="ECO:0000313" key="2">
    <source>
        <dbReference type="EMBL" id="RPB13522.1"/>
    </source>
</evidence>
<evidence type="ECO:0000313" key="3">
    <source>
        <dbReference type="Proteomes" id="UP000277580"/>
    </source>
</evidence>
<organism evidence="2 3">
    <name type="scientific">Morchella conica CCBAS932</name>
    <dbReference type="NCBI Taxonomy" id="1392247"/>
    <lineage>
        <taxon>Eukaryota</taxon>
        <taxon>Fungi</taxon>
        <taxon>Dikarya</taxon>
        <taxon>Ascomycota</taxon>
        <taxon>Pezizomycotina</taxon>
        <taxon>Pezizomycetes</taxon>
        <taxon>Pezizales</taxon>
        <taxon>Morchellaceae</taxon>
        <taxon>Morchella</taxon>
    </lineage>
</organism>
<dbReference type="AlphaFoldDB" id="A0A3N4KW86"/>
<protein>
    <submittedName>
        <fullName evidence="2">Uncharacterized protein</fullName>
    </submittedName>
</protein>
<dbReference type="OrthoDB" id="10504255at2759"/>
<feature type="region of interest" description="Disordered" evidence="1">
    <location>
        <begin position="74"/>
        <end position="119"/>
    </location>
</feature>
<reference evidence="2 3" key="1">
    <citation type="journal article" date="2018" name="Nat. Ecol. Evol.">
        <title>Pezizomycetes genomes reveal the molecular basis of ectomycorrhizal truffle lifestyle.</title>
        <authorList>
            <person name="Murat C."/>
            <person name="Payen T."/>
            <person name="Noel B."/>
            <person name="Kuo A."/>
            <person name="Morin E."/>
            <person name="Chen J."/>
            <person name="Kohler A."/>
            <person name="Krizsan K."/>
            <person name="Balestrini R."/>
            <person name="Da Silva C."/>
            <person name="Montanini B."/>
            <person name="Hainaut M."/>
            <person name="Levati E."/>
            <person name="Barry K.W."/>
            <person name="Belfiori B."/>
            <person name="Cichocki N."/>
            <person name="Clum A."/>
            <person name="Dockter R.B."/>
            <person name="Fauchery L."/>
            <person name="Guy J."/>
            <person name="Iotti M."/>
            <person name="Le Tacon F."/>
            <person name="Lindquist E.A."/>
            <person name="Lipzen A."/>
            <person name="Malagnac F."/>
            <person name="Mello A."/>
            <person name="Molinier V."/>
            <person name="Miyauchi S."/>
            <person name="Poulain J."/>
            <person name="Riccioni C."/>
            <person name="Rubini A."/>
            <person name="Sitrit Y."/>
            <person name="Splivallo R."/>
            <person name="Traeger S."/>
            <person name="Wang M."/>
            <person name="Zifcakova L."/>
            <person name="Wipf D."/>
            <person name="Zambonelli A."/>
            <person name="Paolocci F."/>
            <person name="Nowrousian M."/>
            <person name="Ottonello S."/>
            <person name="Baldrian P."/>
            <person name="Spatafora J.W."/>
            <person name="Henrissat B."/>
            <person name="Nagy L.G."/>
            <person name="Aury J.M."/>
            <person name="Wincker P."/>
            <person name="Grigoriev I.V."/>
            <person name="Bonfante P."/>
            <person name="Martin F.M."/>
        </authorList>
    </citation>
    <scope>NUCLEOTIDE SEQUENCE [LARGE SCALE GENOMIC DNA]</scope>
    <source>
        <strain evidence="2 3">CCBAS932</strain>
    </source>
</reference>
<gene>
    <name evidence="2" type="ORF">P167DRAFT_564398</name>
</gene>
<dbReference type="InParanoid" id="A0A3N4KW86"/>
<sequence length="199" mass="21162">MTVAVDVFIRTEEGLSLPFLPSLYSIPTPFWYSTQTLPTTYTLPFPPNFHQTTFIKQPTMPAVFFPLTQPPAIAAPPAPAPSRGKKPQWGYNSAGTGPPPNTVAQVAEKEEPKPSGRPPVFFMKAPNPNAPPAPPPAPPAPVVAASQNIFFVKAAAPPAPLVTKMLPFHVPPPPPGTGALDGAGWVAFQSPNGVCFYFK</sequence>
<dbReference type="Proteomes" id="UP000277580">
    <property type="component" value="Unassembled WGS sequence"/>
</dbReference>